<dbReference type="InterPro" id="IPR036282">
    <property type="entry name" value="Glutathione-S-Trfase_C_sf"/>
</dbReference>
<protein>
    <recommendedName>
        <fullName evidence="5">Glutathione S-transferase</fullName>
    </recommendedName>
</protein>
<organism evidence="3 4">
    <name type="scientific">Patella caerulea</name>
    <name type="common">Rayed Mediterranean limpet</name>
    <dbReference type="NCBI Taxonomy" id="87958"/>
    <lineage>
        <taxon>Eukaryota</taxon>
        <taxon>Metazoa</taxon>
        <taxon>Spiralia</taxon>
        <taxon>Lophotrochozoa</taxon>
        <taxon>Mollusca</taxon>
        <taxon>Gastropoda</taxon>
        <taxon>Patellogastropoda</taxon>
        <taxon>Patelloidea</taxon>
        <taxon>Patellidae</taxon>
        <taxon>Patella</taxon>
    </lineage>
</organism>
<dbReference type="PROSITE" id="PS50405">
    <property type="entry name" value="GST_CTER"/>
    <property type="match status" value="1"/>
</dbReference>
<dbReference type="Gene3D" id="3.40.30.10">
    <property type="entry name" value="Glutaredoxin"/>
    <property type="match status" value="1"/>
</dbReference>
<dbReference type="InterPro" id="IPR004046">
    <property type="entry name" value="GST_C"/>
</dbReference>
<accession>A0AAN8J0R2</accession>
<evidence type="ECO:0000313" key="3">
    <source>
        <dbReference type="EMBL" id="KAK6167898.1"/>
    </source>
</evidence>
<dbReference type="CDD" id="cd00570">
    <property type="entry name" value="GST_N_family"/>
    <property type="match status" value="1"/>
</dbReference>
<dbReference type="GO" id="GO:0006749">
    <property type="term" value="P:glutathione metabolic process"/>
    <property type="evidence" value="ECO:0007669"/>
    <property type="project" value="TreeGrafter"/>
</dbReference>
<dbReference type="GO" id="GO:0005739">
    <property type="term" value="C:mitochondrion"/>
    <property type="evidence" value="ECO:0007669"/>
    <property type="project" value="TreeGrafter"/>
</dbReference>
<dbReference type="GO" id="GO:0004364">
    <property type="term" value="F:glutathione transferase activity"/>
    <property type="evidence" value="ECO:0007669"/>
    <property type="project" value="TreeGrafter"/>
</dbReference>
<evidence type="ECO:0000259" key="1">
    <source>
        <dbReference type="PROSITE" id="PS50404"/>
    </source>
</evidence>
<dbReference type="InterPro" id="IPR036249">
    <property type="entry name" value="Thioredoxin-like_sf"/>
</dbReference>
<dbReference type="Gene3D" id="1.20.1050.10">
    <property type="match status" value="1"/>
</dbReference>
<comment type="caution">
    <text evidence="3">The sequence shown here is derived from an EMBL/GenBank/DDBJ whole genome shotgun (WGS) entry which is preliminary data.</text>
</comment>
<dbReference type="InterPro" id="IPR040079">
    <property type="entry name" value="Glutathione_S-Trfase"/>
</dbReference>
<dbReference type="SUPFAM" id="SSF52833">
    <property type="entry name" value="Thioredoxin-like"/>
    <property type="match status" value="1"/>
</dbReference>
<dbReference type="SFLD" id="SFLDG00358">
    <property type="entry name" value="Main_(cytGST)"/>
    <property type="match status" value="1"/>
</dbReference>
<dbReference type="PROSITE" id="PS50404">
    <property type="entry name" value="GST_NTER"/>
    <property type="match status" value="1"/>
</dbReference>
<dbReference type="FunFam" id="3.40.30.10:FF:000221">
    <property type="entry name" value="Glutathione S-transferase rho"/>
    <property type="match status" value="1"/>
</dbReference>
<keyword evidence="4" id="KW-1185">Reference proteome</keyword>
<reference evidence="3 4" key="1">
    <citation type="submission" date="2024-01" db="EMBL/GenBank/DDBJ databases">
        <title>The genome of the rayed Mediterranean limpet Patella caerulea (Linnaeus, 1758).</title>
        <authorList>
            <person name="Anh-Thu Weber A."/>
            <person name="Halstead-Nussloch G."/>
        </authorList>
    </citation>
    <scope>NUCLEOTIDE SEQUENCE [LARGE SCALE GENOMIC DNA]</scope>
    <source>
        <strain evidence="3">AATW-2023a</strain>
        <tissue evidence="3">Whole specimen</tissue>
    </source>
</reference>
<dbReference type="Pfam" id="PF00043">
    <property type="entry name" value="GST_C"/>
    <property type="match status" value="1"/>
</dbReference>
<evidence type="ECO:0000259" key="2">
    <source>
        <dbReference type="PROSITE" id="PS50405"/>
    </source>
</evidence>
<dbReference type="SUPFAM" id="SSF47616">
    <property type="entry name" value="GST C-terminal domain-like"/>
    <property type="match status" value="1"/>
</dbReference>
<dbReference type="PANTHER" id="PTHR42673">
    <property type="entry name" value="MALEYLACETOACETATE ISOMERASE"/>
    <property type="match status" value="1"/>
</dbReference>
<feature type="domain" description="GST C-terminal" evidence="2">
    <location>
        <begin position="92"/>
        <end position="224"/>
    </location>
</feature>
<dbReference type="PANTHER" id="PTHR42673:SF4">
    <property type="entry name" value="MALEYLACETOACETATE ISOMERASE"/>
    <property type="match status" value="1"/>
</dbReference>
<evidence type="ECO:0000313" key="4">
    <source>
        <dbReference type="Proteomes" id="UP001347796"/>
    </source>
</evidence>
<dbReference type="InterPro" id="IPR010987">
    <property type="entry name" value="Glutathione-S-Trfase_C-like"/>
</dbReference>
<gene>
    <name evidence="3" type="ORF">SNE40_021826</name>
</gene>
<sequence>MASNMFLYWGTGSVPCWKAMIALEEKGFGGYPNQLISFDNEENKADYVTKLNPRGQVPAFKDGDIVVNESWAICDYLERRYGNQGTQLIPSDIKEQANVLQRMYEIFNVENTVLKELAYYYMFDTTDENRDETVLKERYEMGRTELLIWEGYMQKMGSGAFIASKTFSMADVYFFPYLAFFVRLGLNLSKFPALSEYYNRVKDRASVKASWPPHWLKEPSKNNFMSHV</sequence>
<name>A0AAN8J0R2_PATCE</name>
<dbReference type="AlphaFoldDB" id="A0AAN8J0R2"/>
<dbReference type="SFLD" id="SFLDS00019">
    <property type="entry name" value="Glutathione_Transferase_(cytos"/>
    <property type="match status" value="1"/>
</dbReference>
<dbReference type="CDD" id="cd00299">
    <property type="entry name" value="GST_C_family"/>
    <property type="match status" value="1"/>
</dbReference>
<proteinExistence type="predicted"/>
<dbReference type="GO" id="GO:0016034">
    <property type="term" value="F:maleylacetoacetate isomerase activity"/>
    <property type="evidence" value="ECO:0007669"/>
    <property type="project" value="TreeGrafter"/>
</dbReference>
<evidence type="ECO:0008006" key="5">
    <source>
        <dbReference type="Google" id="ProtNLM"/>
    </source>
</evidence>
<dbReference type="Pfam" id="PF13417">
    <property type="entry name" value="GST_N_3"/>
    <property type="match status" value="1"/>
</dbReference>
<dbReference type="InterPro" id="IPR004045">
    <property type="entry name" value="Glutathione_S-Trfase_N"/>
</dbReference>
<dbReference type="Proteomes" id="UP001347796">
    <property type="component" value="Unassembled WGS sequence"/>
</dbReference>
<dbReference type="GO" id="GO:0006559">
    <property type="term" value="P:L-phenylalanine catabolic process"/>
    <property type="evidence" value="ECO:0007669"/>
    <property type="project" value="TreeGrafter"/>
</dbReference>
<dbReference type="EMBL" id="JAZGQO010000018">
    <property type="protein sequence ID" value="KAK6167898.1"/>
    <property type="molecule type" value="Genomic_DNA"/>
</dbReference>
<feature type="domain" description="GST N-terminal" evidence="1">
    <location>
        <begin position="3"/>
        <end position="85"/>
    </location>
</feature>